<dbReference type="AlphaFoldDB" id="S8D370"/>
<sequence>MGPGEVGSGVVVRVQRQVFPWRRHGPGVAGSLPSRVHYGWWGLDHLHCAPSVVWDIGCSNAPWWGEGLGRQDMVVGFPKVHPKGGHKPGGGFPASRKAPRRFRCMVAESVSAGGVSVQVALLRTYAAATLAAYGSALTRCSTLLVCGAPFLGEFERYCVSMVESHGSGSGIRTLLAGVVLLRKLGLFAWELPPLWWRLPQIPARMGRVPGNRVAASPAWFWVLCEVCSRPGDWVVVGACILSFAYGFRISEAAWVISQLGGGAQLRCQGDSFRFRPAKRPLVALCSRPLTPFLEGWFRFLVLVAPVAKVDVAKGWAQLVARAGMPGVPFHAWRRATAHAMFGFGVGVPKILFWCRWESVRMLSLYLGSDVVMVAPGLSLPGPPTGSLSGGASALPSWVYQFGLLWPERLRAVEPGSAAAPEGMARTKRPRVAE</sequence>
<proteinExistence type="predicted"/>
<organism evidence="1 2">
    <name type="scientific">Genlisea aurea</name>
    <dbReference type="NCBI Taxonomy" id="192259"/>
    <lineage>
        <taxon>Eukaryota</taxon>
        <taxon>Viridiplantae</taxon>
        <taxon>Streptophyta</taxon>
        <taxon>Embryophyta</taxon>
        <taxon>Tracheophyta</taxon>
        <taxon>Spermatophyta</taxon>
        <taxon>Magnoliopsida</taxon>
        <taxon>eudicotyledons</taxon>
        <taxon>Gunneridae</taxon>
        <taxon>Pentapetalae</taxon>
        <taxon>asterids</taxon>
        <taxon>lamiids</taxon>
        <taxon>Lamiales</taxon>
        <taxon>Lentibulariaceae</taxon>
        <taxon>Genlisea</taxon>
    </lineage>
</organism>
<name>S8D370_9LAMI</name>
<reference evidence="1 2" key="1">
    <citation type="journal article" date="2013" name="BMC Genomics">
        <title>The miniature genome of a carnivorous plant Genlisea aurea contains a low number of genes and short non-coding sequences.</title>
        <authorList>
            <person name="Leushkin E.V."/>
            <person name="Sutormin R.A."/>
            <person name="Nabieva E.R."/>
            <person name="Penin A.A."/>
            <person name="Kondrashov A.S."/>
            <person name="Logacheva M.D."/>
        </authorList>
    </citation>
    <scope>NUCLEOTIDE SEQUENCE [LARGE SCALE GENOMIC DNA]</scope>
</reference>
<accession>S8D370</accession>
<protein>
    <submittedName>
        <fullName evidence="1">Uncharacterized protein</fullName>
    </submittedName>
</protein>
<evidence type="ECO:0000313" key="1">
    <source>
        <dbReference type="EMBL" id="EPS57123.1"/>
    </source>
</evidence>
<dbReference type="InterPro" id="IPR011010">
    <property type="entry name" value="DNA_brk_join_enz"/>
</dbReference>
<dbReference type="GO" id="GO:0003677">
    <property type="term" value="F:DNA binding"/>
    <property type="evidence" value="ECO:0007669"/>
    <property type="project" value="InterPro"/>
</dbReference>
<dbReference type="EMBL" id="AUSU01010632">
    <property type="protein sequence ID" value="EPS57123.1"/>
    <property type="molecule type" value="Genomic_DNA"/>
</dbReference>
<dbReference type="SUPFAM" id="SSF56349">
    <property type="entry name" value="DNA breaking-rejoining enzymes"/>
    <property type="match status" value="1"/>
</dbReference>
<comment type="caution">
    <text evidence="1">The sequence shown here is derived from an EMBL/GenBank/DDBJ whole genome shotgun (WGS) entry which is preliminary data.</text>
</comment>
<keyword evidence="2" id="KW-1185">Reference proteome</keyword>
<gene>
    <name evidence="1" type="ORF">M569_17699</name>
</gene>
<evidence type="ECO:0000313" key="2">
    <source>
        <dbReference type="Proteomes" id="UP000015453"/>
    </source>
</evidence>
<dbReference type="Proteomes" id="UP000015453">
    <property type="component" value="Unassembled WGS sequence"/>
</dbReference>